<name>A0ABT9ND29_9ACTO</name>
<keyword evidence="2" id="KW-1185">Reference proteome</keyword>
<dbReference type="RefSeq" id="WP_278059819.1">
    <property type="nucleotide sequence ID" value="NZ_CP121247.1"/>
</dbReference>
<accession>A0ABT9ND29</accession>
<organism evidence="1 2">
    <name type="scientific">Arcanobacterium wilhelmae</name>
    <dbReference type="NCBI Taxonomy" id="1803177"/>
    <lineage>
        <taxon>Bacteria</taxon>
        <taxon>Bacillati</taxon>
        <taxon>Actinomycetota</taxon>
        <taxon>Actinomycetes</taxon>
        <taxon>Actinomycetales</taxon>
        <taxon>Actinomycetaceae</taxon>
        <taxon>Arcanobacterium</taxon>
    </lineage>
</organism>
<dbReference type="Proteomes" id="UP001235966">
    <property type="component" value="Unassembled WGS sequence"/>
</dbReference>
<dbReference type="EMBL" id="JAUSQW010000001">
    <property type="protein sequence ID" value="MDP9801625.1"/>
    <property type="molecule type" value="Genomic_DNA"/>
</dbReference>
<comment type="caution">
    <text evidence="1">The sequence shown here is derived from an EMBL/GenBank/DDBJ whole genome shotgun (WGS) entry which is preliminary data.</text>
</comment>
<evidence type="ECO:0000313" key="1">
    <source>
        <dbReference type="EMBL" id="MDP9801625.1"/>
    </source>
</evidence>
<sequence>MSIFTGAGAAVANADTTRIGGDLNTSGALVKYDYTRTHTFNGPITIDIDDMPSTYLRLGLRNMKIAGGPQFGQSIQWNSVGRHSWTGVRKGTRFALQGRMGATWFWQRDNHWGGTITY</sequence>
<reference evidence="1 2" key="1">
    <citation type="submission" date="2023-07" db="EMBL/GenBank/DDBJ databases">
        <title>Sequencing the genomes of 1000 actinobacteria strains.</title>
        <authorList>
            <person name="Klenk H.-P."/>
        </authorList>
    </citation>
    <scope>NUCLEOTIDE SEQUENCE [LARGE SCALE GENOMIC DNA]</scope>
    <source>
        <strain evidence="1 2">DSM 102162</strain>
    </source>
</reference>
<evidence type="ECO:0000313" key="2">
    <source>
        <dbReference type="Proteomes" id="UP001235966"/>
    </source>
</evidence>
<gene>
    <name evidence="1" type="ORF">J2S49_001701</name>
</gene>
<proteinExistence type="predicted"/>
<protein>
    <submittedName>
        <fullName evidence="1">Uncharacterized protein</fullName>
    </submittedName>
</protein>